<feature type="compositionally biased region" description="Polar residues" evidence="1">
    <location>
        <begin position="771"/>
        <end position="789"/>
    </location>
</feature>
<feature type="compositionally biased region" description="Polar residues" evidence="1">
    <location>
        <begin position="1184"/>
        <end position="1208"/>
    </location>
</feature>
<sequence length="1333" mass="147107">MAMKYGRLDGLDTPHIQTVRSPSLSSDMMSSSAKSNVTSHLVPFVNPPPAYFARGESSDLISTEYDRKVDISQSALTLLNEFSDHVLYCIISTSHSVALGQLKAAVPAVLKPRLGKSALRYAEEELKDYIEDEEAEELYSNQNSVQSGSHFDPDLVWKLARLRCMVYARLGDFEEEDEEEWLEKEQLLDRAAASPAEARQSMAVTPGAAIFLTSIIEYLGEQALHYAAQYAQKRHDNARGHDNIAQTPQMQLAARDADILLDGKDMNHVGRDSPLSRLWRSWRRNTRAPALGPRSLSPEVTQSPGQGSYYSQTTSSNARPLIHPILEEKRQSTAAMLGAANPSHIPLLEADGNSENVMHQQEDDMEVSGGRPMSMPTLPGKYLEDEDTMYNLNDEDTPYFQERSPLRPTFDRTRSNSVPAMKIPFTATPDSPRRENIVPPIEVHDERREPQLYLSDAGYTFSNGTADLESPQARQRDLTIEAAKDEKPLRPKATPSSEELDATVGVLAGALGAVGVHHVGRVHQQAEIDSSRTTRQPLASASIKAAQDSDTVYAPGGRRERPKSDLETTVSGRRRSKDPYEQIKARQLEEHKRYSQQSHEMNTPSIYSHRDHSPRFPHDMRRVSAPVNGSDSPIEEYAPEEDRRDHPEPLYAPTPNENQNFDQQPDYPFVPREPPTSSIAPGSPTSLSSSKYSNTENMVSNEPVPGLPQILYKRQVSVDEGSAGRARGHSKSSSSSSRLLGFTRDVNGRPQTIHQQMAAGDMTDDVRRAHSSTPTSMNKARPETAQSGSSEKRGHLRLRADSDNNIIRGSPEDETHKRSLEMLIKSDETLLVSLTPPVAAFNRDINHTPRRSQTQDLADFIRNTAPPGQEKPPSHPTTRSRNVSMDAGQAPQVGMGQGEHKTVPSSKDIAIQTPPRPASKHKNLIGEPRDAKIDRTNSIRDLADYARSTGPSNDDQLPKTFGNVNVTSAQGEVPPNVTVGTGPSSPKAARKVSNRLQARDPRPSRHAESSALIDFIREGPPRAPGEHRINRHIAPFRTTMDSDDLNGLVSSMPKSSSEGPEAASTATRNNSNTPLVRNEDQINMSAQPRANRQPSSDDGMPRRTRRRVKDPYDLGDSDDDDLLNVVPPSKQTQEESLMDFLRNTAPPPTMTALPAMPRDHFSESKPTLNHTHSMDKLRGLVRNNRSASSATQDTPKPRTYAQTVSAQSRARADSPHLTQTGSKLDVYRPTQATHASHVDRNRASSKQIRASNSMSHRERGSQDTTSSTAGRRDGSTAFDTGDLANFLLSTAPPPAMQQEVQPFIINGRPNGSQLTNNKEGGGFKKFFSVKGKK</sequence>
<dbReference type="EMBL" id="JAVRRJ010000009">
    <property type="protein sequence ID" value="KAK5081605.1"/>
    <property type="molecule type" value="Genomic_DNA"/>
</dbReference>
<feature type="compositionally biased region" description="Polar residues" evidence="1">
    <location>
        <begin position="675"/>
        <end position="700"/>
    </location>
</feature>
<feature type="compositionally biased region" description="Basic and acidic residues" evidence="1">
    <location>
        <begin position="1015"/>
        <end position="1028"/>
    </location>
</feature>
<feature type="compositionally biased region" description="Basic and acidic residues" evidence="1">
    <location>
        <begin position="608"/>
        <end position="622"/>
    </location>
</feature>
<dbReference type="InterPro" id="IPR009072">
    <property type="entry name" value="Histone-fold"/>
</dbReference>
<feature type="compositionally biased region" description="Basic and acidic residues" evidence="1">
    <location>
        <begin position="997"/>
        <end position="1008"/>
    </location>
</feature>
<protein>
    <submittedName>
        <fullName evidence="2">Uncharacterized protein</fullName>
    </submittedName>
</protein>
<feature type="compositionally biased region" description="Low complexity" evidence="1">
    <location>
        <begin position="1324"/>
        <end position="1333"/>
    </location>
</feature>
<feature type="compositionally biased region" description="Polar residues" evidence="1">
    <location>
        <begin position="1244"/>
        <end position="1254"/>
    </location>
</feature>
<accession>A0AAN7SU45</accession>
<comment type="caution">
    <text evidence="2">The sequence shown here is derived from an EMBL/GenBank/DDBJ whole genome shotgun (WGS) entry which is preliminary data.</text>
</comment>
<feature type="compositionally biased region" description="Low complexity" evidence="1">
    <location>
        <begin position="721"/>
        <end position="738"/>
    </location>
</feature>
<feature type="region of interest" description="Disordered" evidence="1">
    <location>
        <begin position="288"/>
        <end position="318"/>
    </location>
</feature>
<feature type="compositionally biased region" description="Basic and acidic residues" evidence="1">
    <location>
        <begin position="790"/>
        <end position="802"/>
    </location>
</feature>
<evidence type="ECO:0000313" key="3">
    <source>
        <dbReference type="Proteomes" id="UP001309876"/>
    </source>
</evidence>
<feature type="compositionally biased region" description="Basic and acidic residues" evidence="1">
    <location>
        <begin position="810"/>
        <end position="820"/>
    </location>
</feature>
<feature type="compositionally biased region" description="Polar residues" evidence="1">
    <location>
        <begin position="595"/>
        <end position="606"/>
    </location>
</feature>
<feature type="compositionally biased region" description="Polar residues" evidence="1">
    <location>
        <begin position="298"/>
        <end position="318"/>
    </location>
</feature>
<feature type="region of interest" description="Disordered" evidence="1">
    <location>
        <begin position="525"/>
        <end position="820"/>
    </location>
</feature>
<feature type="region of interest" description="Disordered" evidence="1">
    <location>
        <begin position="1184"/>
        <end position="1278"/>
    </location>
</feature>
<reference evidence="2 3" key="1">
    <citation type="submission" date="2023-08" db="EMBL/GenBank/DDBJ databases">
        <title>Black Yeasts Isolated from many extreme environments.</title>
        <authorList>
            <person name="Coleine C."/>
            <person name="Stajich J.E."/>
            <person name="Selbmann L."/>
        </authorList>
    </citation>
    <scope>NUCLEOTIDE SEQUENCE [LARGE SCALE GENOMIC DNA]</scope>
    <source>
        <strain evidence="2 3">CCFEE 5910</strain>
    </source>
</reference>
<dbReference type="Gene3D" id="1.10.20.10">
    <property type="entry name" value="Histone, subunit A"/>
    <property type="match status" value="1"/>
</dbReference>
<feature type="compositionally biased region" description="Basic and acidic residues" evidence="1">
    <location>
        <begin position="557"/>
        <end position="566"/>
    </location>
</feature>
<evidence type="ECO:0000313" key="2">
    <source>
        <dbReference type="EMBL" id="KAK5081605.1"/>
    </source>
</evidence>
<keyword evidence="3" id="KW-1185">Reference proteome</keyword>
<evidence type="ECO:0000256" key="1">
    <source>
        <dbReference type="SAM" id="MobiDB-lite"/>
    </source>
</evidence>
<feature type="compositionally biased region" description="Basic and acidic residues" evidence="1">
    <location>
        <begin position="577"/>
        <end position="593"/>
    </location>
</feature>
<gene>
    <name evidence="2" type="ORF">LTR05_007736</name>
</gene>
<name>A0AAN7SU45_9EURO</name>
<feature type="region of interest" description="Disordered" evidence="1">
    <location>
        <begin position="843"/>
        <end position="1134"/>
    </location>
</feature>
<feature type="compositionally biased region" description="Acidic residues" evidence="1">
    <location>
        <begin position="1113"/>
        <end position="1122"/>
    </location>
</feature>
<dbReference type="Proteomes" id="UP001309876">
    <property type="component" value="Unassembled WGS sequence"/>
</dbReference>
<proteinExistence type="predicted"/>
<feature type="region of interest" description="Disordered" evidence="1">
    <location>
        <begin position="1305"/>
        <end position="1333"/>
    </location>
</feature>
<feature type="compositionally biased region" description="Basic and acidic residues" evidence="1">
    <location>
        <begin position="927"/>
        <end position="944"/>
    </location>
</feature>
<dbReference type="GO" id="GO:0046982">
    <property type="term" value="F:protein heterodimerization activity"/>
    <property type="evidence" value="ECO:0007669"/>
    <property type="project" value="InterPro"/>
</dbReference>
<feature type="compositionally biased region" description="Polar residues" evidence="1">
    <location>
        <begin position="1048"/>
        <end position="1096"/>
    </location>
</feature>
<organism evidence="2 3">
    <name type="scientific">Lithohypha guttulata</name>
    <dbReference type="NCBI Taxonomy" id="1690604"/>
    <lineage>
        <taxon>Eukaryota</taxon>
        <taxon>Fungi</taxon>
        <taxon>Dikarya</taxon>
        <taxon>Ascomycota</taxon>
        <taxon>Pezizomycotina</taxon>
        <taxon>Eurotiomycetes</taxon>
        <taxon>Chaetothyriomycetidae</taxon>
        <taxon>Chaetothyriales</taxon>
        <taxon>Trichomeriaceae</taxon>
        <taxon>Lithohypha</taxon>
    </lineage>
</organism>